<evidence type="ECO:0000256" key="16">
    <source>
        <dbReference type="ARBA" id="ARBA00030459"/>
    </source>
</evidence>
<dbReference type="Pfam" id="PF25385">
    <property type="entry name" value="HEAT_MEC1_N"/>
    <property type="match status" value="1"/>
</dbReference>
<keyword evidence="8" id="KW-0227">DNA damage</keyword>
<reference evidence="21" key="1">
    <citation type="journal article" date="2019" name="Beilstein J. Org. Chem.">
        <title>Nanangenines: drimane sesquiterpenoids as the dominant metabolite cohort of a novel Australian fungus, Aspergillus nanangensis.</title>
        <authorList>
            <person name="Lacey H.J."/>
            <person name="Gilchrist C.L.M."/>
            <person name="Crombie A."/>
            <person name="Kalaitzis J.A."/>
            <person name="Vuong D."/>
            <person name="Rutledge P.J."/>
            <person name="Turner P."/>
            <person name="Pitt J.I."/>
            <person name="Lacey E."/>
            <person name="Chooi Y.H."/>
            <person name="Piggott A.M."/>
        </authorList>
    </citation>
    <scope>NUCLEOTIDE SEQUENCE</scope>
    <source>
        <strain evidence="21">MST-FP2251</strain>
    </source>
</reference>
<dbReference type="InterPro" id="IPR000403">
    <property type="entry name" value="PI3/4_kinase_cat_dom"/>
</dbReference>
<proteinExistence type="inferred from homology"/>
<keyword evidence="13" id="KW-0539">Nucleus</keyword>
<sequence length="2021" mass="228267">MAVDEFEAYHPAPKNGDSESADPVSTILAAQLAPRLSSQGSCEHSLNRDTFSQLRQELVDGKYSHLRLEDSTTDICRLICLVLQAGLGPCFKDETDESEGQILDCLDIIQTAFQKAPRALTLYPDCETLRGKAQAPLYACDAAEKKATNLFSNLMLAQHKHTKLWPSWYSATGLLRAITTGLPVHSVSEKSDNSNQLSSTFGDVRAPNKHKLLASNRQRVSAQQLIDDSLRVFDWKGAGSLHDLYLAVVEHFTELTEQPKCEVLRLMSKIPCVISQDSAVVASMEASMLCPRCDDESYQHSLGLDLEFAIIDELCNILAFIIPRLGRSHDLRINAMAVLKRTLMHASGGPHIQLASSVFGEFCLHSLRSSIRELRVITGHTIVTFVRKSLDYEVRRNNFVIIFEWLKSLSEKQETSLHETCIMTLCRLANLSGDDEMNIILLRLVEYLGHPNPFICAVAYTELSKLAQQLSLTPAGLFRPYWRTLAVSVMKNFQSRPYMAEQLCDLLGMKVNDFLRLTEIHVLPYLVLTRKRDIISKLGSSYRESKTPFDICSEKNNLAAILAFLLSQPSANPEEMIMTTLSDIDPAFKGRTLAELVRIEPILIACDLLKRLGDSGTENEARFRRALRLLADHVPRKSAQMPKKKNLIGHFIEEHVLGIITQFAYAVNDFQIRQPMVEKRRNIIAIGEMVKVAQGHVSSALPQICACLRSALEMDNLCNHGFAVWAVLVRSLHEEEVEPLVDQTLSIVLKYWAKFTEDTKNRAFELVGYILKNHSELVRDFYSTMPSLATIPVMSRFEAEINQLKGGMDVRSQFFAFIRRCQSENATVVEQALSELVPYISNHEEFLHRTVLGEQPDPVVAQLTRSLLDCCVKFNASSDSITLLSARCLGLIGCLDPNRVESIKEKKDIVVLSNFDQMEETFDFILFFLQHVLVEAFLSASNTRAQGFLAYAMQNLLRFCNVDTAVTQRSRDNQAEGKYHRWLELPETVRNTLTPFLTSKYTVTVGAISSNCNYPLFKAEKTHGEWLRDFVQDLLQKGGGDNARLVFSVCSRIVKGQDISISSFLLPFAVLNRVVGGTEKEQQDLLNELTYVLSHPLPDANNHIYETTLLCSQVLEHRKAGRWAPAQSWYELQLENEPNNSEAQWNLFTCLKESGQQEAILTRFEILRGTSSTPKLLPFAVEASWIAGSWGKLHDYLKLSSQQGTGDFNIGIGSALDTFKNGSKDQFEGIINKLRLSVAKSLTNNTVASLQSCHDSMLKLHALTEVESIVALQGDRSTVIAGLHDALNRRLDILGGHISDKQYLLGLRRAAMEVAGNFAISDIASAWLASTRLLRKGNFTTQAYQSMLHAARLKDRSATIEHARLLWKDGHHRKAIQTLEGAIAGNEFASEPVLVDGNSITTAPHREKHQNLLAARAHLLLAKWTDRAGQTQSDVIVQRYREAIKLHSRWEKAHYYLGKHYNKILDSEKSKPLGKEAQIYLTGEASKLVIDNYLRSLAHGNKYVFQSLPKVLTLWLEHASMVDQPFDPKRGNNEEFQIHTLNQRKKSLEDMHSQLKKYVNRMPAALLFTILPQVVARICHPNSTVYDLLTKIVAKAVNFFPQQGLWTVLAVVKSSSKERASRGINCLQKITEVNKKLKTETPSDMRGMMNQGQKFSDEMLGLCVARIEDKVSRVSLAQQLRFDRKVVPCRLVVPFQAMLTPTLPASHDSEYLKGFRAFPRDATTIEAVLDEVQVLNSLQKPRKISIRGSDGKIYNILCKPKDDLRKDQRLMEFNNMINRFLKKDVESSRRRMYIKTYAVTPLNEECGLIEWVDNLRTLRDLVIKLLRERGIAPNYNEIRQNLTEACSDISKLPLFSTKVLAKFPPVLHEWFVEMFPESPAWFAARLRYTRSCAVMSMVGYVLGLGDRHGENILFEEGTGGILHVDFNCLFDKGLTFDKPELVPFRLTQNMVDAFGAYGYNALGLLRQNEDALMTVLETFLHDPTTDFIGKKKHQQVYWRVFVINFEACCLANRFHCRSMGM</sequence>
<dbReference type="PROSITE" id="PS50290">
    <property type="entry name" value="PI3_4_KINASE_3"/>
    <property type="match status" value="1"/>
</dbReference>
<dbReference type="SMART" id="SM00146">
    <property type="entry name" value="PI3Kc"/>
    <property type="match status" value="1"/>
</dbReference>
<dbReference type="InterPro" id="IPR014009">
    <property type="entry name" value="PIK_FAT"/>
</dbReference>
<dbReference type="Gene3D" id="3.30.1010.10">
    <property type="entry name" value="Phosphatidylinositol 3-kinase Catalytic Subunit, Chain A, domain 4"/>
    <property type="match status" value="1"/>
</dbReference>
<feature type="domain" description="PI3K/PI4K catalytic" evidence="19">
    <location>
        <begin position="1728"/>
        <end position="2021"/>
    </location>
</feature>
<evidence type="ECO:0000256" key="13">
    <source>
        <dbReference type="ARBA" id="ARBA00023242"/>
    </source>
</evidence>
<reference evidence="21" key="2">
    <citation type="submission" date="2020-02" db="EMBL/GenBank/DDBJ databases">
        <authorList>
            <person name="Gilchrist C.L.M."/>
            <person name="Chooi Y.-H."/>
        </authorList>
    </citation>
    <scope>NUCLEOTIDE SEQUENCE</scope>
    <source>
        <strain evidence="21">MST-FP2251</strain>
    </source>
</reference>
<dbReference type="InterPro" id="IPR057564">
    <property type="entry name" value="HEAT_ATR"/>
</dbReference>
<dbReference type="SUPFAM" id="SSF48371">
    <property type="entry name" value="ARM repeat"/>
    <property type="match status" value="1"/>
</dbReference>
<dbReference type="Gene3D" id="1.25.10.10">
    <property type="entry name" value="Leucine-rich Repeat Variant"/>
    <property type="match status" value="1"/>
</dbReference>
<dbReference type="CDD" id="cd00892">
    <property type="entry name" value="PIKKc_ATR"/>
    <property type="match status" value="1"/>
</dbReference>
<evidence type="ECO:0000256" key="15">
    <source>
        <dbReference type="ARBA" id="ARBA00029679"/>
    </source>
</evidence>
<dbReference type="GO" id="GO:0005694">
    <property type="term" value="C:chromosome"/>
    <property type="evidence" value="ECO:0007669"/>
    <property type="project" value="TreeGrafter"/>
</dbReference>
<evidence type="ECO:0000256" key="1">
    <source>
        <dbReference type="ARBA" id="ARBA00004123"/>
    </source>
</evidence>
<dbReference type="Proteomes" id="UP001194746">
    <property type="component" value="Unassembled WGS sequence"/>
</dbReference>
<dbReference type="SUPFAM" id="SSF48452">
    <property type="entry name" value="TPR-like"/>
    <property type="match status" value="1"/>
</dbReference>
<dbReference type="Pfam" id="PF25030">
    <property type="entry name" value="M-HEAT_ATR"/>
    <property type="match status" value="1"/>
</dbReference>
<keyword evidence="11" id="KW-0156">Chromatin regulator</keyword>
<dbReference type="PROSITE" id="PS00916">
    <property type="entry name" value="PI3_4_KINASE_2"/>
    <property type="match status" value="1"/>
</dbReference>
<dbReference type="EC" id="2.7.11.1" evidence="3"/>
<feature type="region of interest" description="Disordered" evidence="18">
    <location>
        <begin position="1"/>
        <end position="23"/>
    </location>
</feature>
<dbReference type="PANTHER" id="PTHR11139">
    <property type="entry name" value="ATAXIA TELANGIECTASIA MUTATED ATM -RELATED"/>
    <property type="match status" value="1"/>
</dbReference>
<evidence type="ECO:0000259" key="20">
    <source>
        <dbReference type="PROSITE" id="PS51189"/>
    </source>
</evidence>
<dbReference type="GO" id="GO:0005524">
    <property type="term" value="F:ATP binding"/>
    <property type="evidence" value="ECO:0007669"/>
    <property type="project" value="UniProtKB-KW"/>
</dbReference>
<evidence type="ECO:0000256" key="2">
    <source>
        <dbReference type="ARBA" id="ARBA00010769"/>
    </source>
</evidence>
<keyword evidence="9 21" id="KW-0418">Kinase</keyword>
<dbReference type="InterPro" id="IPR003151">
    <property type="entry name" value="PIK-rel_kinase_FAT"/>
</dbReference>
<dbReference type="SUPFAM" id="SSF56112">
    <property type="entry name" value="Protein kinase-like (PK-like)"/>
    <property type="match status" value="1"/>
</dbReference>
<evidence type="ECO:0000256" key="14">
    <source>
        <dbReference type="ARBA" id="ARBA00023254"/>
    </source>
</evidence>
<dbReference type="InterPro" id="IPR018936">
    <property type="entry name" value="PI3/4_kinase_CS"/>
</dbReference>
<evidence type="ECO:0000256" key="10">
    <source>
        <dbReference type="ARBA" id="ARBA00022840"/>
    </source>
</evidence>
<dbReference type="PROSITE" id="PS51189">
    <property type="entry name" value="FAT"/>
    <property type="match status" value="1"/>
</dbReference>
<dbReference type="InterPro" id="IPR058681">
    <property type="entry name" value="HEAT_MEC1_N"/>
</dbReference>
<keyword evidence="10" id="KW-0067">ATP-binding</keyword>
<evidence type="ECO:0000256" key="18">
    <source>
        <dbReference type="SAM" id="MobiDB-lite"/>
    </source>
</evidence>
<keyword evidence="5" id="KW-0723">Serine/threonine-protein kinase</keyword>
<gene>
    <name evidence="21" type="primary">MEC1</name>
    <name evidence="21" type="ORF">FE257_002172</name>
</gene>
<dbReference type="GO" id="GO:0006281">
    <property type="term" value="P:DNA repair"/>
    <property type="evidence" value="ECO:0007669"/>
    <property type="project" value="UniProtKB-KW"/>
</dbReference>
<dbReference type="GO" id="GO:0005634">
    <property type="term" value="C:nucleus"/>
    <property type="evidence" value="ECO:0007669"/>
    <property type="project" value="UniProtKB-SubCell"/>
</dbReference>
<evidence type="ECO:0000256" key="9">
    <source>
        <dbReference type="ARBA" id="ARBA00022777"/>
    </source>
</evidence>
<keyword evidence="14" id="KW-0469">Meiosis</keyword>
<comment type="subcellular location">
    <subcellularLocation>
        <location evidence="1">Nucleus</location>
    </subcellularLocation>
</comment>
<evidence type="ECO:0000256" key="5">
    <source>
        <dbReference type="ARBA" id="ARBA00022527"/>
    </source>
</evidence>
<dbReference type="Pfam" id="PF23593">
    <property type="entry name" value="HEAT_ATR"/>
    <property type="match status" value="1"/>
</dbReference>
<dbReference type="InterPro" id="IPR036940">
    <property type="entry name" value="PI3/4_kinase_cat_sf"/>
</dbReference>
<dbReference type="InterPro" id="IPR056802">
    <property type="entry name" value="ATR-like_M-HEAT"/>
</dbReference>
<dbReference type="GO" id="GO:0000077">
    <property type="term" value="P:DNA damage checkpoint signaling"/>
    <property type="evidence" value="ECO:0007669"/>
    <property type="project" value="TreeGrafter"/>
</dbReference>
<keyword evidence="7" id="KW-0547">Nucleotide-binding</keyword>
<evidence type="ECO:0000256" key="3">
    <source>
        <dbReference type="ARBA" id="ARBA00012513"/>
    </source>
</evidence>
<evidence type="ECO:0000256" key="12">
    <source>
        <dbReference type="ARBA" id="ARBA00023204"/>
    </source>
</evidence>
<dbReference type="Gene3D" id="1.10.1070.11">
    <property type="entry name" value="Phosphatidylinositol 3-/4-kinase, catalytic domain"/>
    <property type="match status" value="1"/>
</dbReference>
<evidence type="ECO:0000256" key="6">
    <source>
        <dbReference type="ARBA" id="ARBA00022679"/>
    </source>
</evidence>
<dbReference type="InterPro" id="IPR011989">
    <property type="entry name" value="ARM-like"/>
</dbReference>
<dbReference type="GO" id="GO:0004674">
    <property type="term" value="F:protein serine/threonine kinase activity"/>
    <property type="evidence" value="ECO:0007669"/>
    <property type="project" value="UniProtKB-KW"/>
</dbReference>
<evidence type="ECO:0000256" key="11">
    <source>
        <dbReference type="ARBA" id="ARBA00022853"/>
    </source>
</evidence>
<dbReference type="Pfam" id="PF00454">
    <property type="entry name" value="PI3_PI4_kinase"/>
    <property type="match status" value="1"/>
</dbReference>
<evidence type="ECO:0000313" key="22">
    <source>
        <dbReference type="Proteomes" id="UP001194746"/>
    </source>
</evidence>
<dbReference type="InterPro" id="IPR011990">
    <property type="entry name" value="TPR-like_helical_dom_sf"/>
</dbReference>
<accession>A0AAD4CTG4</accession>
<organism evidence="21 22">
    <name type="scientific">Aspergillus nanangensis</name>
    <dbReference type="NCBI Taxonomy" id="2582783"/>
    <lineage>
        <taxon>Eukaryota</taxon>
        <taxon>Fungi</taxon>
        <taxon>Dikarya</taxon>
        <taxon>Ascomycota</taxon>
        <taxon>Pezizomycotina</taxon>
        <taxon>Eurotiomycetes</taxon>
        <taxon>Eurotiomycetidae</taxon>
        <taxon>Eurotiales</taxon>
        <taxon>Aspergillaceae</taxon>
        <taxon>Aspergillus</taxon>
        <taxon>Aspergillus subgen. Circumdati</taxon>
    </lineage>
</organism>
<evidence type="ECO:0000256" key="8">
    <source>
        <dbReference type="ARBA" id="ARBA00022763"/>
    </source>
</evidence>
<keyword evidence="12" id="KW-0234">DNA repair</keyword>
<evidence type="ECO:0000256" key="7">
    <source>
        <dbReference type="ARBA" id="ARBA00022741"/>
    </source>
</evidence>
<protein>
    <recommendedName>
        <fullName evidence="4">Serine/threonine-protein kinase MEC1</fullName>
        <ecNumber evidence="3">2.7.11.1</ecNumber>
    </recommendedName>
    <alternativeName>
        <fullName evidence="17">ATR homolog</fullName>
    </alternativeName>
    <alternativeName>
        <fullName evidence="16">DNA-damage checkpoint kinase MEC1</fullName>
    </alternativeName>
    <alternativeName>
        <fullName evidence="15">Mitosis entry checkpoint protein 1</fullName>
    </alternativeName>
</protein>
<evidence type="ECO:0000256" key="17">
    <source>
        <dbReference type="ARBA" id="ARBA00033001"/>
    </source>
</evidence>
<dbReference type="EMBL" id="VCAU01000013">
    <property type="protein sequence ID" value="KAF9892395.1"/>
    <property type="molecule type" value="Genomic_DNA"/>
</dbReference>
<dbReference type="InterPro" id="IPR016024">
    <property type="entry name" value="ARM-type_fold"/>
</dbReference>
<keyword evidence="22" id="KW-1185">Reference proteome</keyword>
<dbReference type="PANTHER" id="PTHR11139:SF125">
    <property type="entry name" value="SERINE_THREONINE-PROTEIN KINASE MEC1"/>
    <property type="match status" value="1"/>
</dbReference>
<dbReference type="InterPro" id="IPR011009">
    <property type="entry name" value="Kinase-like_dom_sf"/>
</dbReference>
<feature type="domain" description="FAT" evidence="20">
    <location>
        <begin position="1074"/>
        <end position="1614"/>
    </location>
</feature>
<dbReference type="GO" id="GO:0000723">
    <property type="term" value="P:telomere maintenance"/>
    <property type="evidence" value="ECO:0007669"/>
    <property type="project" value="TreeGrafter"/>
</dbReference>
<dbReference type="InterPro" id="IPR050517">
    <property type="entry name" value="DDR_Repair_Kinase"/>
</dbReference>
<evidence type="ECO:0000259" key="19">
    <source>
        <dbReference type="PROSITE" id="PS50290"/>
    </source>
</evidence>
<dbReference type="InterPro" id="IPR012993">
    <property type="entry name" value="UME"/>
</dbReference>
<name>A0AAD4CTG4_ASPNN</name>
<dbReference type="SMART" id="SM00802">
    <property type="entry name" value="UME"/>
    <property type="match status" value="1"/>
</dbReference>
<keyword evidence="6" id="KW-0808">Transferase</keyword>
<evidence type="ECO:0000256" key="4">
    <source>
        <dbReference type="ARBA" id="ARBA00021345"/>
    </source>
</evidence>
<dbReference type="Pfam" id="PF02259">
    <property type="entry name" value="FAT"/>
    <property type="match status" value="1"/>
</dbReference>
<comment type="caution">
    <text evidence="21">The sequence shown here is derived from an EMBL/GenBank/DDBJ whole genome shotgun (WGS) entry which is preliminary data.</text>
</comment>
<dbReference type="FunFam" id="3.30.1010.10:FF:000017">
    <property type="entry name" value="Inositol kinase kinase (UvsB)"/>
    <property type="match status" value="1"/>
</dbReference>
<comment type="similarity">
    <text evidence="2">Belongs to the PI3/PI4-kinase family. ATM subfamily.</text>
</comment>
<evidence type="ECO:0000313" key="21">
    <source>
        <dbReference type="EMBL" id="KAF9892395.1"/>
    </source>
</evidence>
<dbReference type="Pfam" id="PF08064">
    <property type="entry name" value="UME"/>
    <property type="match status" value="1"/>
</dbReference>